<evidence type="ECO:0000259" key="3">
    <source>
        <dbReference type="PROSITE" id="PS50014"/>
    </source>
</evidence>
<dbReference type="PROSITE" id="PS50014">
    <property type="entry name" value="BROMODOMAIN_2"/>
    <property type="match status" value="1"/>
</dbReference>
<name>A0AA86PB91_9EUKA</name>
<organism evidence="4">
    <name type="scientific">Hexamita inflata</name>
    <dbReference type="NCBI Taxonomy" id="28002"/>
    <lineage>
        <taxon>Eukaryota</taxon>
        <taxon>Metamonada</taxon>
        <taxon>Diplomonadida</taxon>
        <taxon>Hexamitidae</taxon>
        <taxon>Hexamitinae</taxon>
        <taxon>Hexamita</taxon>
    </lineage>
</organism>
<evidence type="ECO:0000256" key="2">
    <source>
        <dbReference type="PROSITE-ProRule" id="PRU00035"/>
    </source>
</evidence>
<dbReference type="EMBL" id="CATOUU010000531">
    <property type="protein sequence ID" value="CAI9933034.1"/>
    <property type="molecule type" value="Genomic_DNA"/>
</dbReference>
<dbReference type="AlphaFoldDB" id="A0AA86PB91"/>
<dbReference type="Gene3D" id="1.20.920.10">
    <property type="entry name" value="Bromodomain-like"/>
    <property type="match status" value="1"/>
</dbReference>
<gene>
    <name evidence="4" type="ORF">HINF_LOCUS20679</name>
    <name evidence="5" type="ORF">HINF_LOCUS2225</name>
</gene>
<reference evidence="4" key="1">
    <citation type="submission" date="2023-06" db="EMBL/GenBank/DDBJ databases">
        <authorList>
            <person name="Kurt Z."/>
        </authorList>
    </citation>
    <scope>NUCLEOTIDE SEQUENCE</scope>
</reference>
<dbReference type="SMART" id="SM00297">
    <property type="entry name" value="BROMO"/>
    <property type="match status" value="1"/>
</dbReference>
<dbReference type="PANTHER" id="PTHR45926">
    <property type="entry name" value="OSJNBA0053K19.4 PROTEIN"/>
    <property type="match status" value="1"/>
</dbReference>
<dbReference type="PROSITE" id="PS00633">
    <property type="entry name" value="BROMODOMAIN_1"/>
    <property type="match status" value="1"/>
</dbReference>
<dbReference type="Pfam" id="PF00439">
    <property type="entry name" value="Bromodomain"/>
    <property type="match status" value="1"/>
</dbReference>
<keyword evidence="1 2" id="KW-0103">Bromodomain</keyword>
<evidence type="ECO:0000313" key="4">
    <source>
        <dbReference type="EMBL" id="CAI9933034.1"/>
    </source>
</evidence>
<evidence type="ECO:0000313" key="6">
    <source>
        <dbReference type="Proteomes" id="UP001642409"/>
    </source>
</evidence>
<dbReference type="Proteomes" id="UP001642409">
    <property type="component" value="Unassembled WGS sequence"/>
</dbReference>
<dbReference type="PRINTS" id="PR00503">
    <property type="entry name" value="BROMODOMAIN"/>
</dbReference>
<feature type="domain" description="Bromo" evidence="3">
    <location>
        <begin position="21"/>
        <end position="93"/>
    </location>
</feature>
<protein>
    <submittedName>
        <fullName evidence="4">Bromodomain-containing protein</fullName>
    </submittedName>
    <submittedName>
        <fullName evidence="5">Bromodomain-containing_protein</fullName>
    </submittedName>
</protein>
<keyword evidence="6" id="KW-1185">Reference proteome</keyword>
<proteinExistence type="predicted"/>
<accession>A0AA86PB91</accession>
<evidence type="ECO:0000313" key="5">
    <source>
        <dbReference type="EMBL" id="CAL5973137.1"/>
    </source>
</evidence>
<comment type="caution">
    <text evidence="4">The sequence shown here is derived from an EMBL/GenBank/DDBJ whole genome shotgun (WGS) entry which is preliminary data.</text>
</comment>
<evidence type="ECO:0000256" key="1">
    <source>
        <dbReference type="ARBA" id="ARBA00023117"/>
    </source>
</evidence>
<dbReference type="SUPFAM" id="SSF47370">
    <property type="entry name" value="Bromodomain"/>
    <property type="match status" value="1"/>
</dbReference>
<dbReference type="InterPro" id="IPR018359">
    <property type="entry name" value="Bromodomain_CS"/>
</dbReference>
<dbReference type="EMBL" id="CAXDID020000004">
    <property type="protein sequence ID" value="CAL5973137.1"/>
    <property type="molecule type" value="Genomic_DNA"/>
</dbReference>
<reference evidence="5 6" key="2">
    <citation type="submission" date="2024-07" db="EMBL/GenBank/DDBJ databases">
        <authorList>
            <person name="Akdeniz Z."/>
        </authorList>
    </citation>
    <scope>NUCLEOTIDE SEQUENCE [LARGE SCALE GENOMIC DNA]</scope>
</reference>
<dbReference type="CDD" id="cd04369">
    <property type="entry name" value="Bromodomain"/>
    <property type="match status" value="1"/>
</dbReference>
<dbReference type="InterPro" id="IPR036427">
    <property type="entry name" value="Bromodomain-like_sf"/>
</dbReference>
<sequence length="195" mass="23248">MDEQIDFSLKKRLLDIINRTKKNQVSKHFRLPVDYEFLQLHDYLNIIKRPMDLETLASNLRASHYHKFGDFLLDLSLIFSNCRRYNYDNQIMQDAAENCEQVIFGFIQDEFDLDRTEYEQILDQTFKLGEGAIFTQKRLFNLLQNINKLNKPELWDQYQLKTGQNVGAEVILDINKNSLELEELDFQVNKMLKML</sequence>
<dbReference type="InterPro" id="IPR001487">
    <property type="entry name" value="Bromodomain"/>
</dbReference>